<organism evidence="1 2">
    <name type="scientific">candidate division WS6 bacterium GW2011_GWB1_33_6</name>
    <dbReference type="NCBI Taxonomy" id="1619088"/>
    <lineage>
        <taxon>Bacteria</taxon>
        <taxon>Candidatus Dojkabacteria</taxon>
    </lineage>
</organism>
<dbReference type="InterPro" id="IPR027417">
    <property type="entry name" value="P-loop_NTPase"/>
</dbReference>
<name>A0A0G0DFZ1_9BACT</name>
<dbReference type="GO" id="GO:0016301">
    <property type="term" value="F:kinase activity"/>
    <property type="evidence" value="ECO:0007669"/>
    <property type="project" value="UniProtKB-KW"/>
</dbReference>
<dbReference type="AlphaFoldDB" id="A0A0G0DFZ1"/>
<proteinExistence type="predicted"/>
<evidence type="ECO:0000313" key="2">
    <source>
        <dbReference type="Proteomes" id="UP000034488"/>
    </source>
</evidence>
<protein>
    <submittedName>
        <fullName evidence="1">Cytidylate kinase</fullName>
    </submittedName>
</protein>
<keyword evidence="1" id="KW-0418">Kinase</keyword>
<sequence length="198" mass="22866">MTQRKKKIVIVVGGPGGSGTSTISKMLSERFDVPRIYAGDLYREEAKESDIESFEEFLQEMSKGGNSLDLEIDSMLEEYVLKGDIVIDSKVFGAICKKKGIECNVSIWLDAKLSVRAKRHLNRENVKGIKRLVRYIQILLNLKQRYKIDKEKYHRLYKIKYEKPSLYYDIVLDTSNLNEGETFNLILGKIKDGRYITE</sequence>
<accession>A0A0G0DFZ1</accession>
<evidence type="ECO:0000313" key="1">
    <source>
        <dbReference type="EMBL" id="KKP54292.1"/>
    </source>
</evidence>
<comment type="caution">
    <text evidence="1">The sequence shown here is derived from an EMBL/GenBank/DDBJ whole genome shotgun (WGS) entry which is preliminary data.</text>
</comment>
<dbReference type="Gene3D" id="3.40.50.300">
    <property type="entry name" value="P-loop containing nucleotide triphosphate hydrolases"/>
    <property type="match status" value="1"/>
</dbReference>
<reference evidence="1 2" key="1">
    <citation type="journal article" date="2015" name="Nature">
        <title>rRNA introns, odd ribosomes, and small enigmatic genomes across a large radiation of phyla.</title>
        <authorList>
            <person name="Brown C.T."/>
            <person name="Hug L.A."/>
            <person name="Thomas B.C."/>
            <person name="Sharon I."/>
            <person name="Castelle C.J."/>
            <person name="Singh A."/>
            <person name="Wilkins M.J."/>
            <person name="Williams K.H."/>
            <person name="Banfield J.F."/>
        </authorList>
    </citation>
    <scope>NUCLEOTIDE SEQUENCE [LARGE SCALE GENOMIC DNA]</scope>
</reference>
<dbReference type="Pfam" id="PF13207">
    <property type="entry name" value="AAA_17"/>
    <property type="match status" value="1"/>
</dbReference>
<keyword evidence="1" id="KW-0808">Transferase</keyword>
<dbReference type="Proteomes" id="UP000034488">
    <property type="component" value="Unassembled WGS sequence"/>
</dbReference>
<gene>
    <name evidence="1" type="ORF">UR47_C0022G0004</name>
</gene>
<dbReference type="SUPFAM" id="SSF52540">
    <property type="entry name" value="P-loop containing nucleoside triphosphate hydrolases"/>
    <property type="match status" value="1"/>
</dbReference>
<dbReference type="EMBL" id="LBPI01000022">
    <property type="protein sequence ID" value="KKP54292.1"/>
    <property type="molecule type" value="Genomic_DNA"/>
</dbReference>